<dbReference type="InterPro" id="IPR000073">
    <property type="entry name" value="AB_hydrolase_1"/>
</dbReference>
<dbReference type="EC" id="3.1.1.24" evidence="2"/>
<dbReference type="EMBL" id="WUMV01000003">
    <property type="protein sequence ID" value="MXN64672.1"/>
    <property type="molecule type" value="Genomic_DNA"/>
</dbReference>
<dbReference type="NCBIfam" id="TIGR02427">
    <property type="entry name" value="protocat_pcaD"/>
    <property type="match status" value="1"/>
</dbReference>
<reference evidence="2 3" key="1">
    <citation type="submission" date="2019-12" db="EMBL/GenBank/DDBJ databases">
        <authorList>
            <person name="Li M."/>
        </authorList>
    </citation>
    <scope>NUCLEOTIDE SEQUENCE [LARGE SCALE GENOMIC DNA]</scope>
    <source>
        <strain evidence="2 3">GBMRC 2046</strain>
    </source>
</reference>
<keyword evidence="3" id="KW-1185">Reference proteome</keyword>
<dbReference type="SUPFAM" id="SSF53474">
    <property type="entry name" value="alpha/beta-Hydrolases"/>
    <property type="match status" value="1"/>
</dbReference>
<feature type="domain" description="AB hydrolase-1" evidence="1">
    <location>
        <begin position="31"/>
        <end position="247"/>
    </location>
</feature>
<dbReference type="Gene3D" id="3.40.50.1820">
    <property type="entry name" value="alpha/beta hydrolase"/>
    <property type="match status" value="1"/>
</dbReference>
<dbReference type="InterPro" id="IPR050228">
    <property type="entry name" value="Carboxylesterase_BioH"/>
</dbReference>
<dbReference type="RefSeq" id="WP_160774932.1">
    <property type="nucleotide sequence ID" value="NZ_WUMV01000003.1"/>
</dbReference>
<sequence>MQSLSVDGRVLHVRVEGPSDSETVVAFSNSLGTDFRIWNRLVALLPRGWKVVRYDTAGHGLSDEGPDMGIEDHARDLLAVLDFAGAEKAYVVGLSVGGMIAQALAADHPERVAAVCLSNTAPKIGTQDLWQTRIDGIRNNGLESLADGIMERWFSLDFRSRGSEEVKIWRNMLVRTPAGGYADTCAAIRDADLTAKARTIHAPALCLGGSEDGATPPDLVQACAATIPNGRYVEIEGVGHLPCVEAPEKVAEAIVPFFKEFGA</sequence>
<dbReference type="AlphaFoldDB" id="A0A7X3LT84"/>
<dbReference type="PRINTS" id="PR00111">
    <property type="entry name" value="ABHYDROLASE"/>
</dbReference>
<dbReference type="InterPro" id="IPR029058">
    <property type="entry name" value="AB_hydrolase_fold"/>
</dbReference>
<organism evidence="2 3">
    <name type="scientific">Stappia sediminis</name>
    <dbReference type="NCBI Taxonomy" id="2692190"/>
    <lineage>
        <taxon>Bacteria</taxon>
        <taxon>Pseudomonadati</taxon>
        <taxon>Pseudomonadota</taxon>
        <taxon>Alphaproteobacteria</taxon>
        <taxon>Hyphomicrobiales</taxon>
        <taxon>Stappiaceae</taxon>
        <taxon>Stappia</taxon>
    </lineage>
</organism>
<dbReference type="PANTHER" id="PTHR43194:SF2">
    <property type="entry name" value="PEROXISOMAL MEMBRANE PROTEIN LPX1"/>
    <property type="match status" value="1"/>
</dbReference>
<dbReference type="InterPro" id="IPR026968">
    <property type="entry name" value="PcaD/CatD"/>
</dbReference>
<comment type="caution">
    <text evidence="2">The sequence shown here is derived from an EMBL/GenBank/DDBJ whole genome shotgun (WGS) entry which is preliminary data.</text>
</comment>
<dbReference type="Pfam" id="PF00561">
    <property type="entry name" value="Abhydrolase_1"/>
    <property type="match status" value="1"/>
</dbReference>
<keyword evidence="2" id="KW-0378">Hydrolase</keyword>
<evidence type="ECO:0000259" key="1">
    <source>
        <dbReference type="Pfam" id="PF00561"/>
    </source>
</evidence>
<protein>
    <submittedName>
        <fullName evidence="2">3-oxoadipate enol-lactonase</fullName>
        <ecNumber evidence="2">3.1.1.24</ecNumber>
    </submittedName>
</protein>
<dbReference type="PANTHER" id="PTHR43194">
    <property type="entry name" value="HYDROLASE ALPHA/BETA FOLD FAMILY"/>
    <property type="match status" value="1"/>
</dbReference>
<dbReference type="GO" id="GO:0047570">
    <property type="term" value="F:3-oxoadipate enol-lactonase activity"/>
    <property type="evidence" value="ECO:0007669"/>
    <property type="project" value="UniProtKB-EC"/>
</dbReference>
<evidence type="ECO:0000313" key="2">
    <source>
        <dbReference type="EMBL" id="MXN64672.1"/>
    </source>
</evidence>
<dbReference type="Proteomes" id="UP000433101">
    <property type="component" value="Unassembled WGS sequence"/>
</dbReference>
<proteinExistence type="predicted"/>
<dbReference type="GO" id="GO:0042952">
    <property type="term" value="P:beta-ketoadipate pathway"/>
    <property type="evidence" value="ECO:0007669"/>
    <property type="project" value="InterPro"/>
</dbReference>
<evidence type="ECO:0000313" key="3">
    <source>
        <dbReference type="Proteomes" id="UP000433101"/>
    </source>
</evidence>
<name>A0A7X3LT84_9HYPH</name>
<gene>
    <name evidence="2" type="primary">pcaD</name>
    <name evidence="2" type="ORF">GR183_07125</name>
</gene>
<accession>A0A7X3LT84</accession>